<protein>
    <submittedName>
        <fullName evidence="1">Uncharacterized protein</fullName>
    </submittedName>
</protein>
<accession>A0A4Y2HIV1</accession>
<evidence type="ECO:0000313" key="2">
    <source>
        <dbReference type="Proteomes" id="UP000499080"/>
    </source>
</evidence>
<organism evidence="1 2">
    <name type="scientific">Araneus ventricosus</name>
    <name type="common">Orbweaver spider</name>
    <name type="synonym">Epeira ventricosa</name>
    <dbReference type="NCBI Taxonomy" id="182803"/>
    <lineage>
        <taxon>Eukaryota</taxon>
        <taxon>Metazoa</taxon>
        <taxon>Ecdysozoa</taxon>
        <taxon>Arthropoda</taxon>
        <taxon>Chelicerata</taxon>
        <taxon>Arachnida</taxon>
        <taxon>Araneae</taxon>
        <taxon>Araneomorphae</taxon>
        <taxon>Entelegynae</taxon>
        <taxon>Araneoidea</taxon>
        <taxon>Araneidae</taxon>
        <taxon>Araneus</taxon>
    </lineage>
</organism>
<sequence length="103" mass="11884">MAWWHSTSFHLRRSFIGYSMKTANSSAVDTLIPYCTYFSPFTLISSRVRQPPSCIDTSSISVFMAQQSKWSTWISIQIEYPNFQPHHANSHRIFALKTSFGTK</sequence>
<keyword evidence="2" id="KW-1185">Reference proteome</keyword>
<dbReference type="Proteomes" id="UP000499080">
    <property type="component" value="Unassembled WGS sequence"/>
</dbReference>
<gene>
    <name evidence="1" type="ORF">AVEN_46102_1</name>
</gene>
<evidence type="ECO:0000313" key="1">
    <source>
        <dbReference type="EMBL" id="GBM65261.1"/>
    </source>
</evidence>
<dbReference type="AlphaFoldDB" id="A0A4Y2HIV1"/>
<comment type="caution">
    <text evidence="1">The sequence shown here is derived from an EMBL/GenBank/DDBJ whole genome shotgun (WGS) entry which is preliminary data.</text>
</comment>
<proteinExistence type="predicted"/>
<dbReference type="EMBL" id="BGPR01001968">
    <property type="protein sequence ID" value="GBM65261.1"/>
    <property type="molecule type" value="Genomic_DNA"/>
</dbReference>
<reference evidence="1 2" key="1">
    <citation type="journal article" date="2019" name="Sci. Rep.">
        <title>Orb-weaving spider Araneus ventricosus genome elucidates the spidroin gene catalogue.</title>
        <authorList>
            <person name="Kono N."/>
            <person name="Nakamura H."/>
            <person name="Ohtoshi R."/>
            <person name="Moran D.A.P."/>
            <person name="Shinohara A."/>
            <person name="Yoshida Y."/>
            <person name="Fujiwara M."/>
            <person name="Mori M."/>
            <person name="Tomita M."/>
            <person name="Arakawa K."/>
        </authorList>
    </citation>
    <scope>NUCLEOTIDE SEQUENCE [LARGE SCALE GENOMIC DNA]</scope>
</reference>
<name>A0A4Y2HIV1_ARAVE</name>